<dbReference type="AlphaFoldDB" id="A0A8J8T013"/>
<evidence type="ECO:0000313" key="1">
    <source>
        <dbReference type="EMBL" id="TNV76563.1"/>
    </source>
</evidence>
<sequence>MRVRYTFQGLKCDLCHQLPPFEIDELAQLLICQACNYQIKSGQMTPPTPHFDSKMIINVVRKYKWRWDDFFAKVQKYSESAKANVKRYTAFEKFSLKFQDIGIRLEKLNQLK</sequence>
<dbReference type="Proteomes" id="UP000785679">
    <property type="component" value="Unassembled WGS sequence"/>
</dbReference>
<proteinExistence type="predicted"/>
<accession>A0A8J8T013</accession>
<gene>
    <name evidence="1" type="ORF">FGO68_gene7081</name>
</gene>
<protein>
    <submittedName>
        <fullName evidence="1">Uncharacterized protein</fullName>
    </submittedName>
</protein>
<evidence type="ECO:0000313" key="2">
    <source>
        <dbReference type="Proteomes" id="UP000785679"/>
    </source>
</evidence>
<comment type="caution">
    <text evidence="1">The sequence shown here is derived from an EMBL/GenBank/DDBJ whole genome shotgun (WGS) entry which is preliminary data.</text>
</comment>
<name>A0A8J8T013_HALGN</name>
<reference evidence="1" key="1">
    <citation type="submission" date="2019-06" db="EMBL/GenBank/DDBJ databases">
        <authorList>
            <person name="Zheng W."/>
        </authorList>
    </citation>
    <scope>NUCLEOTIDE SEQUENCE</scope>
    <source>
        <strain evidence="1">QDHG01</strain>
    </source>
</reference>
<dbReference type="EMBL" id="RRYP01013356">
    <property type="protein sequence ID" value="TNV76563.1"/>
    <property type="molecule type" value="Genomic_DNA"/>
</dbReference>
<organism evidence="1 2">
    <name type="scientific">Halteria grandinella</name>
    <dbReference type="NCBI Taxonomy" id="5974"/>
    <lineage>
        <taxon>Eukaryota</taxon>
        <taxon>Sar</taxon>
        <taxon>Alveolata</taxon>
        <taxon>Ciliophora</taxon>
        <taxon>Intramacronucleata</taxon>
        <taxon>Spirotrichea</taxon>
        <taxon>Stichotrichia</taxon>
        <taxon>Sporadotrichida</taxon>
        <taxon>Halteriidae</taxon>
        <taxon>Halteria</taxon>
    </lineage>
</organism>
<keyword evidence="2" id="KW-1185">Reference proteome</keyword>